<accession>A0A0L0FAK9</accession>
<organism evidence="2 3">
    <name type="scientific">Sphaeroforma arctica JP610</name>
    <dbReference type="NCBI Taxonomy" id="667725"/>
    <lineage>
        <taxon>Eukaryota</taxon>
        <taxon>Ichthyosporea</taxon>
        <taxon>Ichthyophonida</taxon>
        <taxon>Sphaeroforma</taxon>
    </lineage>
</organism>
<dbReference type="Proteomes" id="UP000054560">
    <property type="component" value="Unassembled WGS sequence"/>
</dbReference>
<dbReference type="GeneID" id="25914167"/>
<sequence>MPMPKQPTNLESTKHHITSHHHDDTQNRHTKTHAFLKIRIPIPPLANPRSVLLPAMYPGGKFEVTAPLTMGTLWELQQTTHFDQ</sequence>
<dbReference type="EMBL" id="KQ245160">
    <property type="protein sequence ID" value="KNC73779.1"/>
    <property type="molecule type" value="Genomic_DNA"/>
</dbReference>
<evidence type="ECO:0000256" key="1">
    <source>
        <dbReference type="SAM" id="MobiDB-lite"/>
    </source>
</evidence>
<keyword evidence="3" id="KW-1185">Reference proteome</keyword>
<dbReference type="RefSeq" id="XP_014147681.1">
    <property type="nucleotide sequence ID" value="XM_014292206.1"/>
</dbReference>
<gene>
    <name evidence="2" type="ORF">SARC_13663</name>
</gene>
<feature type="compositionally biased region" description="Polar residues" evidence="1">
    <location>
        <begin position="1"/>
        <end position="11"/>
    </location>
</feature>
<evidence type="ECO:0000313" key="3">
    <source>
        <dbReference type="Proteomes" id="UP000054560"/>
    </source>
</evidence>
<dbReference type="AlphaFoldDB" id="A0A0L0FAK9"/>
<evidence type="ECO:0000313" key="2">
    <source>
        <dbReference type="EMBL" id="KNC73779.1"/>
    </source>
</evidence>
<proteinExistence type="predicted"/>
<name>A0A0L0FAK9_9EUKA</name>
<dbReference type="OrthoDB" id="2122982at2759"/>
<feature type="region of interest" description="Disordered" evidence="1">
    <location>
        <begin position="1"/>
        <end position="29"/>
    </location>
</feature>
<dbReference type="STRING" id="667725.A0A0L0FAK9"/>
<reference evidence="2 3" key="1">
    <citation type="submission" date="2011-02" db="EMBL/GenBank/DDBJ databases">
        <title>The Genome Sequence of Sphaeroforma arctica JP610.</title>
        <authorList>
            <consortium name="The Broad Institute Genome Sequencing Platform"/>
            <person name="Russ C."/>
            <person name="Cuomo C."/>
            <person name="Young S.K."/>
            <person name="Zeng Q."/>
            <person name="Gargeya S."/>
            <person name="Alvarado L."/>
            <person name="Berlin A."/>
            <person name="Chapman S.B."/>
            <person name="Chen Z."/>
            <person name="Freedman E."/>
            <person name="Gellesch M."/>
            <person name="Goldberg J."/>
            <person name="Griggs A."/>
            <person name="Gujja S."/>
            <person name="Heilman E."/>
            <person name="Heiman D."/>
            <person name="Howarth C."/>
            <person name="Mehta T."/>
            <person name="Neiman D."/>
            <person name="Pearson M."/>
            <person name="Roberts A."/>
            <person name="Saif S."/>
            <person name="Shea T."/>
            <person name="Shenoy N."/>
            <person name="Sisk P."/>
            <person name="Stolte C."/>
            <person name="Sykes S."/>
            <person name="White J."/>
            <person name="Yandava C."/>
            <person name="Burger G."/>
            <person name="Gray M.W."/>
            <person name="Holland P.W.H."/>
            <person name="King N."/>
            <person name="Lang F.B.F."/>
            <person name="Roger A.J."/>
            <person name="Ruiz-Trillo I."/>
            <person name="Haas B."/>
            <person name="Nusbaum C."/>
            <person name="Birren B."/>
        </authorList>
    </citation>
    <scope>NUCLEOTIDE SEQUENCE [LARGE SCALE GENOMIC DNA]</scope>
    <source>
        <strain evidence="2 3">JP610</strain>
    </source>
</reference>
<feature type="non-terminal residue" evidence="2">
    <location>
        <position position="84"/>
    </location>
</feature>
<protein>
    <submittedName>
        <fullName evidence="2">Uncharacterized protein</fullName>
    </submittedName>
</protein>